<keyword evidence="7" id="KW-0598">Phosphotransferase system</keyword>
<protein>
    <submittedName>
        <fullName evidence="10">PTS system, mannose-specific IIA component</fullName>
    </submittedName>
</protein>
<dbReference type="GO" id="GO:0005737">
    <property type="term" value="C:cytoplasm"/>
    <property type="evidence" value="ECO:0007669"/>
    <property type="project" value="UniProtKB-SubCell"/>
</dbReference>
<name>A0A1K2I6P2_9LACO</name>
<evidence type="ECO:0000259" key="9">
    <source>
        <dbReference type="PROSITE" id="PS51096"/>
    </source>
</evidence>
<dbReference type="AlphaFoldDB" id="A0A1K2I6P2"/>
<dbReference type="GO" id="GO:0009401">
    <property type="term" value="P:phosphoenolpyruvate-dependent sugar phosphotransferase system"/>
    <property type="evidence" value="ECO:0007669"/>
    <property type="project" value="UniProtKB-KW"/>
</dbReference>
<comment type="subcellular location">
    <subcellularLocation>
        <location evidence="1">Cytoplasm</location>
    </subcellularLocation>
</comment>
<dbReference type="SUPFAM" id="SSF53062">
    <property type="entry name" value="PTS system fructose IIA component-like"/>
    <property type="match status" value="1"/>
</dbReference>
<dbReference type="GO" id="GO:0016773">
    <property type="term" value="F:phosphotransferase activity, alcohol group as acceptor"/>
    <property type="evidence" value="ECO:0007669"/>
    <property type="project" value="InterPro"/>
</dbReference>
<keyword evidence="5" id="KW-0762">Sugar transport</keyword>
<dbReference type="PROSITE" id="PS51096">
    <property type="entry name" value="PTS_EIIA_TYPE_4"/>
    <property type="match status" value="1"/>
</dbReference>
<dbReference type="CDD" id="cd00006">
    <property type="entry name" value="PTS_IIA_man"/>
    <property type="match status" value="1"/>
</dbReference>
<evidence type="ECO:0000256" key="2">
    <source>
        <dbReference type="ARBA" id="ARBA00022448"/>
    </source>
</evidence>
<dbReference type="EMBL" id="LT634362">
    <property type="protein sequence ID" value="SFZ88012.1"/>
    <property type="molecule type" value="Genomic_DNA"/>
</dbReference>
<proteinExistence type="predicted"/>
<dbReference type="Gene3D" id="3.40.50.510">
    <property type="entry name" value="Phosphotransferase system, mannose-type IIA component"/>
    <property type="match status" value="1"/>
</dbReference>
<dbReference type="NCBIfam" id="TIGR00824">
    <property type="entry name" value="EIIA-man"/>
    <property type="match status" value="1"/>
</dbReference>
<keyword evidence="4" id="KW-0597">Phosphoprotein</keyword>
<evidence type="ECO:0000256" key="3">
    <source>
        <dbReference type="ARBA" id="ARBA00022490"/>
    </source>
</evidence>
<dbReference type="InterPro" id="IPR013789">
    <property type="entry name" value="PTS_EIIA_man"/>
</dbReference>
<sequence>MLGILVCTHGMAAKGMVNSAEMICGRQTNLRTVAFKNGETLDQLSENIKRQLNSLNSQQGTLILTDIKGGSPFNVLVGIILNNEQYQLITGVNLPMLLEALINRQQDGLIALTKKVLIAGHKGIYHYKFVNSKKLEEEF</sequence>
<dbReference type="PANTHER" id="PTHR33799:SF1">
    <property type="entry name" value="PTS SYSTEM MANNOSE-SPECIFIC EIIAB COMPONENT-RELATED"/>
    <property type="match status" value="1"/>
</dbReference>
<gene>
    <name evidence="10" type="ORF">LREN565_1125</name>
</gene>
<feature type="domain" description="PTS EIIA type-4" evidence="9">
    <location>
        <begin position="1"/>
        <end position="124"/>
    </location>
</feature>
<organism evidence="10">
    <name type="scientific">Loigolactobacillus rennini</name>
    <dbReference type="NCBI Taxonomy" id="238013"/>
    <lineage>
        <taxon>Bacteria</taxon>
        <taxon>Bacillati</taxon>
        <taxon>Bacillota</taxon>
        <taxon>Bacilli</taxon>
        <taxon>Lactobacillales</taxon>
        <taxon>Lactobacillaceae</taxon>
        <taxon>Loigolactobacillus</taxon>
    </lineage>
</organism>
<evidence type="ECO:0000313" key="10">
    <source>
        <dbReference type="EMBL" id="SFZ88012.1"/>
    </source>
</evidence>
<evidence type="ECO:0000256" key="6">
    <source>
        <dbReference type="ARBA" id="ARBA00022679"/>
    </source>
</evidence>
<dbReference type="InterPro" id="IPR051471">
    <property type="entry name" value="Bacterial_PTS_sugar_comp"/>
</dbReference>
<keyword evidence="2" id="KW-0813">Transport</keyword>
<evidence type="ECO:0000256" key="4">
    <source>
        <dbReference type="ARBA" id="ARBA00022553"/>
    </source>
</evidence>
<accession>A0A1K2I6P2</accession>
<dbReference type="InterPro" id="IPR036662">
    <property type="entry name" value="PTS_EIIA_man-typ_sf"/>
</dbReference>
<dbReference type="InterPro" id="IPR033887">
    <property type="entry name" value="PTS_IIA_man"/>
</dbReference>
<keyword evidence="6" id="KW-0808">Transferase</keyword>
<reference evidence="10" key="1">
    <citation type="submission" date="2016-11" db="EMBL/GenBank/DDBJ databases">
        <authorList>
            <person name="Jaros S."/>
            <person name="Januszkiewicz K."/>
            <person name="Wedrychowicz H."/>
        </authorList>
    </citation>
    <scope>NUCLEOTIDE SEQUENCE</scope>
    <source>
        <strain evidence="10">ACA-DC 565</strain>
    </source>
</reference>
<evidence type="ECO:0000256" key="7">
    <source>
        <dbReference type="ARBA" id="ARBA00022683"/>
    </source>
</evidence>
<keyword evidence="8" id="KW-0418">Kinase</keyword>
<keyword evidence="3" id="KW-0963">Cytoplasm</keyword>
<evidence type="ECO:0000256" key="5">
    <source>
        <dbReference type="ARBA" id="ARBA00022597"/>
    </source>
</evidence>
<dbReference type="PANTHER" id="PTHR33799">
    <property type="entry name" value="PTS PERMEASE-RELATED-RELATED"/>
    <property type="match status" value="1"/>
</dbReference>
<dbReference type="InterPro" id="IPR004701">
    <property type="entry name" value="PTS_EIIA_man-typ"/>
</dbReference>
<dbReference type="Pfam" id="PF03610">
    <property type="entry name" value="EIIA-man"/>
    <property type="match status" value="1"/>
</dbReference>
<evidence type="ECO:0000256" key="1">
    <source>
        <dbReference type="ARBA" id="ARBA00004496"/>
    </source>
</evidence>
<evidence type="ECO:0000256" key="8">
    <source>
        <dbReference type="ARBA" id="ARBA00022777"/>
    </source>
</evidence>
<dbReference type="GO" id="GO:0016301">
    <property type="term" value="F:kinase activity"/>
    <property type="evidence" value="ECO:0007669"/>
    <property type="project" value="UniProtKB-KW"/>
</dbReference>
<dbReference type="GO" id="GO:0016020">
    <property type="term" value="C:membrane"/>
    <property type="evidence" value="ECO:0007669"/>
    <property type="project" value="InterPro"/>
</dbReference>